<gene>
    <name evidence="9" type="primary">SRR5467090_2_1</name>
</gene>
<keyword evidence="4" id="KW-0946">Virion</keyword>
<keyword evidence="6" id="KW-1160">Virus entry into host cell</keyword>
<evidence type="ECO:0000256" key="5">
    <source>
        <dbReference type="ARBA" id="ARBA00023104"/>
    </source>
</evidence>
<evidence type="ECO:0000256" key="3">
    <source>
        <dbReference type="ARBA" id="ARBA00022804"/>
    </source>
</evidence>
<keyword evidence="10" id="KW-1185">Reference proteome</keyword>
<organism evidence="9 10">
    <name type="scientific">ssRNA phage SRR5467090_2</name>
    <dbReference type="NCBI Taxonomy" id="2786451"/>
    <lineage>
        <taxon>Viruses</taxon>
        <taxon>Riboviria</taxon>
        <taxon>Orthornavirae</taxon>
        <taxon>Lenarviricota</taxon>
        <taxon>Leviviricetes</taxon>
        <taxon>Norzivirales</taxon>
        <taxon>Fiersviridae</taxon>
        <taxon>Tysohivirus</taxon>
        <taxon>Tysohivirus limenecus</taxon>
        <taxon>Vinehtivirus limenecus</taxon>
    </lineage>
</organism>
<keyword evidence="5" id="KW-1175">Viral attachment to host cell pilus</keyword>
<evidence type="ECO:0000256" key="2">
    <source>
        <dbReference type="ARBA" id="ARBA00022581"/>
    </source>
</evidence>
<dbReference type="Proteomes" id="UP000676830">
    <property type="component" value="Segment"/>
</dbReference>
<evidence type="ECO:0000256" key="1">
    <source>
        <dbReference type="ARBA" id="ARBA00004328"/>
    </source>
</evidence>
<proteinExistence type="inferred from homology"/>
<evidence type="ECO:0000256" key="4">
    <source>
        <dbReference type="ARBA" id="ARBA00022844"/>
    </source>
</evidence>
<feature type="compositionally biased region" description="Low complexity" evidence="8">
    <location>
        <begin position="14"/>
        <end position="40"/>
    </location>
</feature>
<evidence type="ECO:0000313" key="10">
    <source>
        <dbReference type="Proteomes" id="UP000676830"/>
    </source>
</evidence>
<dbReference type="GeneID" id="80399151"/>
<dbReference type="GO" id="GO:0044423">
    <property type="term" value="C:virion component"/>
    <property type="evidence" value="ECO:0007669"/>
    <property type="project" value="UniProtKB-KW"/>
</dbReference>
<sequence length="401" mass="45012">MRDVRDFKVGYTRTYTGPTGSNTSTGTVQSVRSQRSDSVSTAPPPWGITGYRAFFMLATFSAGKTEWHSSNTGAKHSFAWDKGELPSSVWRTGANSSLNPDIPNWMLSQVRSRLDNQIREDLDISVFAGEARETARFLVSTLGQILKGLNTLRRLFRSLNTPRGSRHHYSSWGELIRLTVRAARQRARRGDRLASAYLWYMYAVRPLVSDVVKVCKHWDERLNAPISKQIFAECEDTLFGPPLQKNRSAWGTFRRGVKSGADVVVLDPQLLRASQYGLTSPLSLAWELTTLSFVVDWFTGIGSFIRTLESPLGVAIVNYYETQWANTSFFYIYDVYSDLYKNQFTVLDVEDKERVHVTMKCMLRSSGNRILPAPPYLSIGSVGSSQAISLLALISARSSGK</sequence>
<reference evidence="9" key="1">
    <citation type="submission" date="2020-09" db="EMBL/GenBank/DDBJ databases">
        <title>Leviviricetes taxonomy.</title>
        <authorList>
            <person name="Stockdale S.R."/>
            <person name="Callanan J."/>
            <person name="Adriaenssens E.M."/>
            <person name="Kuhn J.H."/>
            <person name="Rumnieks J."/>
            <person name="Shkoporov A."/>
            <person name="Draper L.A."/>
            <person name="Ross P."/>
            <person name="Hill C."/>
        </authorList>
    </citation>
    <scope>NUCLEOTIDE SEQUENCE</scope>
</reference>
<evidence type="ECO:0000256" key="6">
    <source>
        <dbReference type="ARBA" id="ARBA00023296"/>
    </source>
</evidence>
<keyword evidence="3" id="KW-1161">Viral attachment to host cell</keyword>
<dbReference type="KEGG" id="vg:80399151"/>
<dbReference type="GO" id="GO:0039666">
    <property type="term" value="P:virion attachment to host cell pilus"/>
    <property type="evidence" value="ECO:0007669"/>
    <property type="project" value="UniProtKB-KW"/>
</dbReference>
<evidence type="ECO:0000313" key="9">
    <source>
        <dbReference type="EMBL" id="DAD50888.1"/>
    </source>
</evidence>
<evidence type="ECO:0000256" key="7">
    <source>
        <dbReference type="ARBA" id="ARBA00035110"/>
    </source>
</evidence>
<comment type="similarity">
    <text evidence="7">Belongs to the Leviviricetes maturation protein family.</text>
</comment>
<evidence type="ECO:0000256" key="8">
    <source>
        <dbReference type="SAM" id="MobiDB-lite"/>
    </source>
</evidence>
<protein>
    <submittedName>
        <fullName evidence="9">Maturation protein</fullName>
    </submittedName>
</protein>
<dbReference type="InterPro" id="IPR005563">
    <property type="entry name" value="A_protein"/>
</dbReference>
<feature type="region of interest" description="Disordered" evidence="8">
    <location>
        <begin position="1"/>
        <end position="43"/>
    </location>
</feature>
<accession>A0A8S5KZZ7</accession>
<name>A0A8S5KZZ7_9VIRU</name>
<keyword evidence="2" id="KW-0945">Host-virus interaction</keyword>
<dbReference type="RefSeq" id="YP_010769976.1">
    <property type="nucleotide sequence ID" value="NC_074125.1"/>
</dbReference>
<dbReference type="EMBL" id="BK013656">
    <property type="protein sequence ID" value="DAD50888.1"/>
    <property type="molecule type" value="Genomic_RNA"/>
</dbReference>
<comment type="subcellular location">
    <subcellularLocation>
        <location evidence="1">Virion</location>
    </subcellularLocation>
</comment>
<dbReference type="Pfam" id="PF03863">
    <property type="entry name" value="Phage_mat-A"/>
    <property type="match status" value="1"/>
</dbReference>